<accession>A0A6G9CWH8</accession>
<gene>
    <name evidence="1" type="ORF">G9444_3717</name>
</gene>
<dbReference type="Proteomes" id="UP000502345">
    <property type="component" value="Chromosome"/>
</dbReference>
<protein>
    <submittedName>
        <fullName evidence="1">Uncharacterized protein</fullName>
    </submittedName>
</protein>
<sequence length="79" mass="9140">MPLDCDDLVIAKQLVNLAHRQPDVLRHIHQLEQGNRRIQDIITIRNRAHREKFIRSGEPAVYRPVQCSKLPLRSGHSAL</sequence>
<evidence type="ECO:0000313" key="1">
    <source>
        <dbReference type="EMBL" id="QIP40961.1"/>
    </source>
</evidence>
<evidence type="ECO:0000313" key="2">
    <source>
        <dbReference type="Proteomes" id="UP000502345"/>
    </source>
</evidence>
<proteinExistence type="predicted"/>
<name>A0A6G9CWH8_RHOER</name>
<reference evidence="1 2" key="1">
    <citation type="submission" date="2020-03" db="EMBL/GenBank/DDBJ databases">
        <title>Screen low temperature-resistant strains for efficient degradation of petroleum hydrocarbons under the low temperature.</title>
        <authorList>
            <person name="Wang Y."/>
            <person name="Chen J."/>
        </authorList>
    </citation>
    <scope>NUCLEOTIDE SEQUENCE [LARGE SCALE GENOMIC DNA]</scope>
    <source>
        <strain evidence="1 2">KB1</strain>
    </source>
</reference>
<dbReference type="EMBL" id="CP050124">
    <property type="protein sequence ID" value="QIP40961.1"/>
    <property type="molecule type" value="Genomic_DNA"/>
</dbReference>
<dbReference type="AlphaFoldDB" id="A0A6G9CWH8"/>
<organism evidence="1 2">
    <name type="scientific">Rhodococcus erythropolis</name>
    <name type="common">Arthrobacter picolinophilus</name>
    <dbReference type="NCBI Taxonomy" id="1833"/>
    <lineage>
        <taxon>Bacteria</taxon>
        <taxon>Bacillati</taxon>
        <taxon>Actinomycetota</taxon>
        <taxon>Actinomycetes</taxon>
        <taxon>Mycobacteriales</taxon>
        <taxon>Nocardiaceae</taxon>
        <taxon>Rhodococcus</taxon>
        <taxon>Rhodococcus erythropolis group</taxon>
    </lineage>
</organism>